<dbReference type="OrthoDB" id="6681602at2"/>
<dbReference type="EMBL" id="NEXX01000005">
    <property type="protein sequence ID" value="OUY06403.1"/>
    <property type="molecule type" value="Genomic_DNA"/>
</dbReference>
<dbReference type="InterPro" id="IPR001647">
    <property type="entry name" value="HTH_TetR"/>
</dbReference>
<keyword evidence="2 4" id="KW-0238">DNA-binding</keyword>
<dbReference type="Proteomes" id="UP000196536">
    <property type="component" value="Unassembled WGS sequence"/>
</dbReference>
<dbReference type="InterPro" id="IPR023772">
    <property type="entry name" value="DNA-bd_HTH_TetR-type_CS"/>
</dbReference>
<evidence type="ECO:0000313" key="7">
    <source>
        <dbReference type="Proteomes" id="UP000196536"/>
    </source>
</evidence>
<evidence type="ECO:0000256" key="2">
    <source>
        <dbReference type="ARBA" id="ARBA00023125"/>
    </source>
</evidence>
<evidence type="ECO:0000313" key="6">
    <source>
        <dbReference type="EMBL" id="OUY06403.1"/>
    </source>
</evidence>
<gene>
    <name evidence="6" type="ORF">CAP51_13365</name>
</gene>
<feature type="domain" description="HTH tetR-type" evidence="5">
    <location>
        <begin position="7"/>
        <end position="67"/>
    </location>
</feature>
<dbReference type="PROSITE" id="PS01081">
    <property type="entry name" value="HTH_TETR_1"/>
    <property type="match status" value="1"/>
</dbReference>
<dbReference type="Gene3D" id="1.10.357.10">
    <property type="entry name" value="Tetracycline Repressor, domain 2"/>
    <property type="match status" value="2"/>
</dbReference>
<evidence type="ECO:0000256" key="1">
    <source>
        <dbReference type="ARBA" id="ARBA00023015"/>
    </source>
</evidence>
<dbReference type="PROSITE" id="PS50977">
    <property type="entry name" value="HTH_TETR_2"/>
    <property type="match status" value="1"/>
</dbReference>
<dbReference type="Pfam" id="PF14246">
    <property type="entry name" value="TetR_C_7"/>
    <property type="match status" value="1"/>
</dbReference>
<dbReference type="SUPFAM" id="SSF48498">
    <property type="entry name" value="Tetracyclin repressor-like, C-terminal domain"/>
    <property type="match status" value="1"/>
</dbReference>
<dbReference type="PANTHER" id="PTHR30055:SF119">
    <property type="entry name" value="NALC"/>
    <property type="match status" value="1"/>
</dbReference>
<comment type="caution">
    <text evidence="6">The sequence shown here is derived from an EMBL/GenBank/DDBJ whole genome shotgun (WGS) entry which is preliminary data.</text>
</comment>
<dbReference type="AlphaFoldDB" id="A0A1Z9YW55"/>
<dbReference type="GO" id="GO:0000976">
    <property type="term" value="F:transcription cis-regulatory region binding"/>
    <property type="evidence" value="ECO:0007669"/>
    <property type="project" value="TreeGrafter"/>
</dbReference>
<accession>A0A1Z9YW55</accession>
<dbReference type="PRINTS" id="PR00455">
    <property type="entry name" value="HTHTETR"/>
</dbReference>
<dbReference type="Pfam" id="PF00440">
    <property type="entry name" value="TetR_N"/>
    <property type="match status" value="1"/>
</dbReference>
<sequence>MARQKSDVKRDLFLKVAKEVFQELSFGGASMDEIAAKAGSSKATLYRYFESKDALYSELISKIAAERENQVMTFLYKSIGVSVTNDLPKEVIDATFILDPDQDVEITLRKFGKYVLKFFHTPNRFAATRMVIAASANPEIGKMFYEQGPVKALKLVEQYYASAIEAGHFRRANPSIMALHFRGLLESEVLELGLLNIKPDLNDEEIEGIVDRAVDVFLRAYKAQ</sequence>
<dbReference type="SUPFAM" id="SSF46689">
    <property type="entry name" value="Homeodomain-like"/>
    <property type="match status" value="1"/>
</dbReference>
<dbReference type="InterPro" id="IPR036271">
    <property type="entry name" value="Tet_transcr_reg_TetR-rel_C_sf"/>
</dbReference>
<evidence type="ECO:0000256" key="4">
    <source>
        <dbReference type="PROSITE-ProRule" id="PRU00335"/>
    </source>
</evidence>
<protein>
    <recommendedName>
        <fullName evidence="5">HTH tetR-type domain-containing protein</fullName>
    </recommendedName>
</protein>
<evidence type="ECO:0000256" key="3">
    <source>
        <dbReference type="ARBA" id="ARBA00023163"/>
    </source>
</evidence>
<dbReference type="FunFam" id="1.10.10.60:FF:000141">
    <property type="entry name" value="TetR family transcriptional regulator"/>
    <property type="match status" value="1"/>
</dbReference>
<dbReference type="InterPro" id="IPR009057">
    <property type="entry name" value="Homeodomain-like_sf"/>
</dbReference>
<dbReference type="GO" id="GO:0003700">
    <property type="term" value="F:DNA-binding transcription factor activity"/>
    <property type="evidence" value="ECO:0007669"/>
    <property type="project" value="TreeGrafter"/>
</dbReference>
<evidence type="ECO:0000259" key="5">
    <source>
        <dbReference type="PROSITE" id="PS50977"/>
    </source>
</evidence>
<organism evidence="6 7">
    <name type="scientific">Acinetobacter populi</name>
    <dbReference type="NCBI Taxonomy" id="1582270"/>
    <lineage>
        <taxon>Bacteria</taxon>
        <taxon>Pseudomonadati</taxon>
        <taxon>Pseudomonadota</taxon>
        <taxon>Gammaproteobacteria</taxon>
        <taxon>Moraxellales</taxon>
        <taxon>Moraxellaceae</taxon>
        <taxon>Acinetobacter</taxon>
    </lineage>
</organism>
<keyword evidence="1" id="KW-0805">Transcription regulation</keyword>
<dbReference type="PANTHER" id="PTHR30055">
    <property type="entry name" value="HTH-TYPE TRANSCRIPTIONAL REGULATOR RUTR"/>
    <property type="match status" value="1"/>
</dbReference>
<dbReference type="InterPro" id="IPR050109">
    <property type="entry name" value="HTH-type_TetR-like_transc_reg"/>
</dbReference>
<feature type="DNA-binding region" description="H-T-H motif" evidence="4">
    <location>
        <begin position="30"/>
        <end position="49"/>
    </location>
</feature>
<keyword evidence="7" id="KW-1185">Reference proteome</keyword>
<reference evidence="6 7" key="1">
    <citation type="submission" date="2017-05" db="EMBL/GenBank/DDBJ databases">
        <title>Acinetobacter populi ANC 5415 (= PBJ7), whole genome shotgun sequencing project.</title>
        <authorList>
            <person name="Nemec A."/>
            <person name="Radolfova-Krizova L."/>
        </authorList>
    </citation>
    <scope>NUCLEOTIDE SEQUENCE [LARGE SCALE GENOMIC DNA]</scope>
    <source>
        <strain evidence="6 7">PBJ7</strain>
    </source>
</reference>
<dbReference type="InterPro" id="IPR039536">
    <property type="entry name" value="TetR_C_Proteobacteria"/>
</dbReference>
<keyword evidence="3" id="KW-0804">Transcription</keyword>
<proteinExistence type="predicted"/>
<dbReference type="RefSeq" id="WP_087621259.1">
    <property type="nucleotide sequence ID" value="NZ_NEXX01000005.1"/>
</dbReference>
<name>A0A1Z9YW55_9GAMM</name>